<evidence type="ECO:0000256" key="8">
    <source>
        <dbReference type="ARBA" id="ARBA00038436"/>
    </source>
</evidence>
<dbReference type="PANTHER" id="PTHR35011:SF10">
    <property type="entry name" value="TRAP TRANSPORTER SMALL PERMEASE PROTEIN"/>
    <property type="match status" value="1"/>
</dbReference>
<evidence type="ECO:0000313" key="11">
    <source>
        <dbReference type="EMBL" id="PJK27495.1"/>
    </source>
</evidence>
<dbReference type="GO" id="GO:0005886">
    <property type="term" value="C:plasma membrane"/>
    <property type="evidence" value="ECO:0007669"/>
    <property type="project" value="UniProtKB-SubCell"/>
</dbReference>
<feature type="domain" description="Tripartite ATP-independent periplasmic transporters DctQ component" evidence="10">
    <location>
        <begin position="26"/>
        <end position="157"/>
    </location>
</feature>
<dbReference type="GO" id="GO:0022857">
    <property type="term" value="F:transmembrane transporter activity"/>
    <property type="evidence" value="ECO:0007669"/>
    <property type="project" value="UniProtKB-UniRule"/>
</dbReference>
<accession>A0A2M9FVJ9</accession>
<evidence type="ECO:0000259" key="10">
    <source>
        <dbReference type="Pfam" id="PF04290"/>
    </source>
</evidence>
<dbReference type="OrthoDB" id="4250245at2"/>
<keyword evidence="6 9" id="KW-1133">Transmembrane helix</keyword>
<keyword evidence="4 9" id="KW-0997">Cell inner membrane</keyword>
<dbReference type="AlphaFoldDB" id="A0A2M9FVJ9"/>
<reference evidence="11 12" key="1">
    <citation type="submission" date="2017-11" db="EMBL/GenBank/DDBJ databases">
        <title>Draft genome sequence of Rhizobiales bacterium SY3-13.</title>
        <authorList>
            <person name="Sun C."/>
        </authorList>
    </citation>
    <scope>NUCLEOTIDE SEQUENCE [LARGE SCALE GENOMIC DNA]</scope>
    <source>
        <strain evidence="11 12">SY3-13</strain>
    </source>
</reference>
<gene>
    <name evidence="11" type="ORF">CVT23_21490</name>
</gene>
<name>A0A2M9FVJ9_9PROT</name>
<proteinExistence type="inferred from homology"/>
<comment type="caution">
    <text evidence="11">The sequence shown here is derived from an EMBL/GenBank/DDBJ whole genome shotgun (WGS) entry which is preliminary data.</text>
</comment>
<sequence>MSFIDRWLARATNLTTVIGAIAVVLMMVHITVDVVGKFILFLPVPATITLVSNYYMVVVAFLPLALAERRNSHISVEVLTEQFSPGVQRHIHGWTCLYSAVIFSLLTYRSFLDAVDKYELGSFIMEQSTKVPIWPGHFLLPLGAGLMVLMLLLRFANYLSGRPQPGGSGTVAE</sequence>
<keyword evidence="2 9" id="KW-0813">Transport</keyword>
<comment type="function">
    <text evidence="9">Part of the tripartite ATP-independent periplasmic (TRAP) transport system.</text>
</comment>
<dbReference type="PANTHER" id="PTHR35011">
    <property type="entry name" value="2,3-DIKETO-L-GULONATE TRAP TRANSPORTER SMALL PERMEASE PROTEIN YIAM"/>
    <property type="match status" value="1"/>
</dbReference>
<evidence type="ECO:0000256" key="3">
    <source>
        <dbReference type="ARBA" id="ARBA00022475"/>
    </source>
</evidence>
<comment type="subunit">
    <text evidence="9">The complex comprises the extracytoplasmic solute receptor protein and the two transmembrane proteins.</text>
</comment>
<dbReference type="InterPro" id="IPR007387">
    <property type="entry name" value="TRAP_DctQ"/>
</dbReference>
<keyword evidence="12" id="KW-1185">Reference proteome</keyword>
<evidence type="ECO:0000256" key="6">
    <source>
        <dbReference type="ARBA" id="ARBA00022989"/>
    </source>
</evidence>
<keyword evidence="7 9" id="KW-0472">Membrane</keyword>
<dbReference type="Pfam" id="PF04290">
    <property type="entry name" value="DctQ"/>
    <property type="match status" value="1"/>
</dbReference>
<evidence type="ECO:0000256" key="2">
    <source>
        <dbReference type="ARBA" id="ARBA00022448"/>
    </source>
</evidence>
<evidence type="ECO:0000256" key="9">
    <source>
        <dbReference type="RuleBase" id="RU369079"/>
    </source>
</evidence>
<feature type="transmembrane region" description="Helical" evidence="9">
    <location>
        <begin position="131"/>
        <end position="153"/>
    </location>
</feature>
<comment type="similarity">
    <text evidence="8 9">Belongs to the TRAP transporter small permease family.</text>
</comment>
<dbReference type="GO" id="GO:0015740">
    <property type="term" value="P:C4-dicarboxylate transport"/>
    <property type="evidence" value="ECO:0007669"/>
    <property type="project" value="TreeGrafter"/>
</dbReference>
<evidence type="ECO:0000313" key="12">
    <source>
        <dbReference type="Proteomes" id="UP000229498"/>
    </source>
</evidence>
<evidence type="ECO:0000256" key="1">
    <source>
        <dbReference type="ARBA" id="ARBA00004429"/>
    </source>
</evidence>
<protein>
    <recommendedName>
        <fullName evidence="9">TRAP transporter small permease protein</fullName>
    </recommendedName>
</protein>
<evidence type="ECO:0000256" key="5">
    <source>
        <dbReference type="ARBA" id="ARBA00022692"/>
    </source>
</evidence>
<feature type="transmembrane region" description="Helical" evidence="9">
    <location>
        <begin position="91"/>
        <end position="111"/>
    </location>
</feature>
<dbReference type="EMBL" id="PHIG01000063">
    <property type="protein sequence ID" value="PJK27495.1"/>
    <property type="molecule type" value="Genomic_DNA"/>
</dbReference>
<keyword evidence="3" id="KW-1003">Cell membrane</keyword>
<comment type="subcellular location">
    <subcellularLocation>
        <location evidence="1 9">Cell inner membrane</location>
        <topology evidence="1 9">Multi-pass membrane protein</topology>
    </subcellularLocation>
</comment>
<evidence type="ECO:0000256" key="7">
    <source>
        <dbReference type="ARBA" id="ARBA00023136"/>
    </source>
</evidence>
<keyword evidence="5 9" id="KW-0812">Transmembrane</keyword>
<feature type="transmembrane region" description="Helical" evidence="9">
    <location>
        <begin position="12"/>
        <end position="32"/>
    </location>
</feature>
<evidence type="ECO:0000256" key="4">
    <source>
        <dbReference type="ARBA" id="ARBA00022519"/>
    </source>
</evidence>
<feature type="transmembrane region" description="Helical" evidence="9">
    <location>
        <begin position="38"/>
        <end position="66"/>
    </location>
</feature>
<dbReference type="InterPro" id="IPR055348">
    <property type="entry name" value="DctQ"/>
</dbReference>
<dbReference type="RefSeq" id="WP_109795208.1">
    <property type="nucleotide sequence ID" value="NZ_PHIG01000063.1"/>
</dbReference>
<organism evidence="11 12">
    <name type="scientific">Minwuia thermotolerans</name>
    <dbReference type="NCBI Taxonomy" id="2056226"/>
    <lineage>
        <taxon>Bacteria</taxon>
        <taxon>Pseudomonadati</taxon>
        <taxon>Pseudomonadota</taxon>
        <taxon>Alphaproteobacteria</taxon>
        <taxon>Minwuiales</taxon>
        <taxon>Minwuiaceae</taxon>
        <taxon>Minwuia</taxon>
    </lineage>
</organism>
<dbReference type="Proteomes" id="UP000229498">
    <property type="component" value="Unassembled WGS sequence"/>
</dbReference>